<keyword evidence="1" id="KW-0732">Signal</keyword>
<keyword evidence="3" id="KW-1185">Reference proteome</keyword>
<evidence type="ECO:0000256" key="1">
    <source>
        <dbReference type="SAM" id="SignalP"/>
    </source>
</evidence>
<evidence type="ECO:0000313" key="2">
    <source>
        <dbReference type="EMBL" id="GLB45689.1"/>
    </source>
</evidence>
<feature type="chain" id="PRO_5040189005" description="Secreted protein" evidence="1">
    <location>
        <begin position="18"/>
        <end position="125"/>
    </location>
</feature>
<organism evidence="2 3">
    <name type="scientific">Lyophyllum shimeji</name>
    <name type="common">Hon-shimeji</name>
    <name type="synonym">Tricholoma shimeji</name>
    <dbReference type="NCBI Taxonomy" id="47721"/>
    <lineage>
        <taxon>Eukaryota</taxon>
        <taxon>Fungi</taxon>
        <taxon>Dikarya</taxon>
        <taxon>Basidiomycota</taxon>
        <taxon>Agaricomycotina</taxon>
        <taxon>Agaricomycetes</taxon>
        <taxon>Agaricomycetidae</taxon>
        <taxon>Agaricales</taxon>
        <taxon>Tricholomatineae</taxon>
        <taxon>Lyophyllaceae</taxon>
        <taxon>Lyophyllum</taxon>
    </lineage>
</organism>
<dbReference type="Proteomes" id="UP001063166">
    <property type="component" value="Unassembled WGS sequence"/>
</dbReference>
<name>A0A9P3Q255_LYOSH</name>
<gene>
    <name evidence="2" type="ORF">LshimejAT787_2600220</name>
</gene>
<feature type="signal peptide" evidence="1">
    <location>
        <begin position="1"/>
        <end position="17"/>
    </location>
</feature>
<proteinExistence type="predicted"/>
<sequence>MLLIVAIAIASAACSSSRHVRRTDHLVFFFSPPLNNALNSSKPPPHSTTSYFPRSWRFRPRGTPPLPISETSGDEGLRKHELEAVSIVALNSSTRNGKRYSSTTAGDTASCLPCSASIREDMDEY</sequence>
<evidence type="ECO:0008006" key="4">
    <source>
        <dbReference type="Google" id="ProtNLM"/>
    </source>
</evidence>
<comment type="caution">
    <text evidence="2">The sequence shown here is derived from an EMBL/GenBank/DDBJ whole genome shotgun (WGS) entry which is preliminary data.</text>
</comment>
<evidence type="ECO:0000313" key="3">
    <source>
        <dbReference type="Proteomes" id="UP001063166"/>
    </source>
</evidence>
<protein>
    <recommendedName>
        <fullName evidence="4">Secreted protein</fullName>
    </recommendedName>
</protein>
<dbReference type="EMBL" id="BRPK01000026">
    <property type="protein sequence ID" value="GLB45689.1"/>
    <property type="molecule type" value="Genomic_DNA"/>
</dbReference>
<accession>A0A9P3Q255</accession>
<reference evidence="2" key="1">
    <citation type="submission" date="2022-07" db="EMBL/GenBank/DDBJ databases">
        <title>The genome of Lyophyllum shimeji provides insight into the initial evolution of ectomycorrhizal fungal genome.</title>
        <authorList>
            <person name="Kobayashi Y."/>
            <person name="Shibata T."/>
            <person name="Hirakawa H."/>
            <person name="Shigenobu S."/>
            <person name="Nishiyama T."/>
            <person name="Yamada A."/>
            <person name="Hasebe M."/>
            <person name="Kawaguchi M."/>
        </authorList>
    </citation>
    <scope>NUCLEOTIDE SEQUENCE</scope>
    <source>
        <strain evidence="2">AT787</strain>
    </source>
</reference>
<dbReference type="AlphaFoldDB" id="A0A9P3Q255"/>